<dbReference type="AlphaFoldDB" id="A0A6L2LJC7"/>
<comment type="caution">
    <text evidence="1">The sequence shown here is derived from an EMBL/GenBank/DDBJ whole genome shotgun (WGS) entry which is preliminary data.</text>
</comment>
<protein>
    <submittedName>
        <fullName evidence="1">Putative ribonuclease H-like domain-containing protein</fullName>
    </submittedName>
</protein>
<accession>A0A6L2LJC7</accession>
<dbReference type="EMBL" id="BKCJ010004319">
    <property type="protein sequence ID" value="GEU60334.1"/>
    <property type="molecule type" value="Genomic_DNA"/>
</dbReference>
<sequence>MSQVPKELVQVMVPGTKPPWGISLLILEDKLKKTKTSQQTKIDGLKRRVKKLNKKQRSKTHKLKRVYKVGLSAIVESSDDKDLGEEDTSKQRMIIDDLDADKDVVVEQKVVANKEMFDVDKDLQGKEVVVEQEVVANKEPIVDVAQVSAAATTVTIDNITLAKALKALKTSKPKIRGIVIKDHEELSESRTTPIYSKNQKTIVKLKLLKNL</sequence>
<gene>
    <name evidence="1" type="ORF">Tci_032312</name>
</gene>
<evidence type="ECO:0000313" key="1">
    <source>
        <dbReference type="EMBL" id="GEU60334.1"/>
    </source>
</evidence>
<proteinExistence type="predicted"/>
<reference evidence="1" key="1">
    <citation type="journal article" date="2019" name="Sci. Rep.">
        <title>Draft genome of Tanacetum cinerariifolium, the natural source of mosquito coil.</title>
        <authorList>
            <person name="Yamashiro T."/>
            <person name="Shiraishi A."/>
            <person name="Satake H."/>
            <person name="Nakayama K."/>
        </authorList>
    </citation>
    <scope>NUCLEOTIDE SEQUENCE</scope>
</reference>
<name>A0A6L2LJC7_TANCI</name>
<organism evidence="1">
    <name type="scientific">Tanacetum cinerariifolium</name>
    <name type="common">Dalmatian daisy</name>
    <name type="synonym">Chrysanthemum cinerariifolium</name>
    <dbReference type="NCBI Taxonomy" id="118510"/>
    <lineage>
        <taxon>Eukaryota</taxon>
        <taxon>Viridiplantae</taxon>
        <taxon>Streptophyta</taxon>
        <taxon>Embryophyta</taxon>
        <taxon>Tracheophyta</taxon>
        <taxon>Spermatophyta</taxon>
        <taxon>Magnoliopsida</taxon>
        <taxon>eudicotyledons</taxon>
        <taxon>Gunneridae</taxon>
        <taxon>Pentapetalae</taxon>
        <taxon>asterids</taxon>
        <taxon>campanulids</taxon>
        <taxon>Asterales</taxon>
        <taxon>Asteraceae</taxon>
        <taxon>Asteroideae</taxon>
        <taxon>Anthemideae</taxon>
        <taxon>Anthemidinae</taxon>
        <taxon>Tanacetum</taxon>
    </lineage>
</organism>